<feature type="compositionally biased region" description="Acidic residues" evidence="1">
    <location>
        <begin position="43"/>
        <end position="56"/>
    </location>
</feature>
<evidence type="ECO:0000256" key="1">
    <source>
        <dbReference type="SAM" id="MobiDB-lite"/>
    </source>
</evidence>
<feature type="region of interest" description="Disordered" evidence="1">
    <location>
        <begin position="1"/>
        <end position="63"/>
    </location>
</feature>
<dbReference type="Proteomes" id="UP001530293">
    <property type="component" value="Unassembled WGS sequence"/>
</dbReference>
<feature type="compositionally biased region" description="Low complexity" evidence="1">
    <location>
        <begin position="208"/>
        <end position="218"/>
    </location>
</feature>
<evidence type="ECO:0000259" key="3">
    <source>
        <dbReference type="Pfam" id="PF24325"/>
    </source>
</evidence>
<keyword evidence="5" id="KW-1185">Reference proteome</keyword>
<feature type="domain" description="DUF7495" evidence="3">
    <location>
        <begin position="523"/>
        <end position="631"/>
    </location>
</feature>
<comment type="caution">
    <text evidence="4">The sequence shown here is derived from an EMBL/GenBank/DDBJ whole genome shotgun (WGS) entry which is preliminary data.</text>
</comment>
<feature type="domain" description="DUF7495" evidence="3">
    <location>
        <begin position="998"/>
        <end position="1112"/>
    </location>
</feature>
<dbReference type="AlphaFoldDB" id="A0ABD3M563"/>
<gene>
    <name evidence="4" type="ORF">ACHAWU_008787</name>
</gene>
<feature type="compositionally biased region" description="Basic and acidic residues" evidence="1">
    <location>
        <begin position="14"/>
        <end position="25"/>
    </location>
</feature>
<feature type="domain" description="DUF7495" evidence="3">
    <location>
        <begin position="671"/>
        <end position="786"/>
    </location>
</feature>
<feature type="transmembrane region" description="Helical" evidence="2">
    <location>
        <begin position="233"/>
        <end position="250"/>
    </location>
</feature>
<feature type="region of interest" description="Disordered" evidence="1">
    <location>
        <begin position="264"/>
        <end position="295"/>
    </location>
</feature>
<sequence length="1250" mass="135381">MSSPDGGGGGADEDTTKKNPDANELKDDDDVVANTGGGGGGALDDDDDIDEEDAEEGEKVFDLARRTGEIMDRYREYITEIGTSGGGGGAGSGDASAALAPHNPFRYDIHADIDGDDEGIVAYDGSNDYSTQVVSAAASFLTDLGGKGSSSKGTSSGSKTGSNTTTPLDWYGTGGIRDFTIPEEGDDEDEEHGATAGGLYSKQRHSQRSTSSSSSSSHHYQYNMLKSKRFKRWILTFLLMVSVIAIAVGVSKSIKQRNLPDWEKELEEEEEAEKNQQGMVEEPIANQEPTTETTYSNINGISPVLAHALDAEGLYINMAVKYKPVWYSRDIDQYDGSNYEAGVEYCALRNPSMLPCPYEAYCPEGERTVPAGGYKGEEEGIMQWAPVLDESTNKWVQVSPNDNNACVMYETLNGGADPEWGISGTNPDQTKYILCCDESAFEETASSSIASTATGDDGTVATTETEATTATATTTAAAPAEGDVSAETIVSDVLSHAINTTQSDSFDTNDKYLEMAYKYQPIWYSRDEDNYLGKSFTDGVEFCAAQNPAMLPCTFEAYCPGGMRNAPAGGYQGDEHEAIQWAPFIDYADAWVQVSSHDGNACVPFDTLNGEKPTWAENGVNEQQTRHIMCCVTSAFEDASPATDTTNAVTSSEGEILASAYGPDEEEDHPQWYNRDSGWSGTTYLAAQEFCADKVNGTDENGMNYMGVLCSYEDYCPTGPHDLPYGGAPMSSTLQWAPMSDYDNEWVQVGGERDMCLPYSSVSMEKPSWGESGTNEEGTQFVLCCRMQQQQFQQLLPETPVTESAATTVIPDVLIHAINTTESEPDDSDANYIEMVYKYQPVWFSRNEGNYLGKTLLDAIEFCSGEHNSVPCPYEAYCPGGPHKVPAGGYQGNENEVAQFAPVFGGVNLWVQVSSIDGNECVTYNDLFGMPPQWGESGTNEQQTRYLMCCDMAAFETPSESGNTVDEVIADAVSSQSVPDSGEIVTTEYGQVDDDHPQWYNRDSGWVGRTYAEAVDFCSTHDVVDSSGVSYDWTLCSYEAYCPDGRGGLPFGGVSKATSVQWAAMSDLDNEWVQVGSDTGTCITYTTLNMEKPSWGINGGSEENTQFILCCRVKKDGSTQQITDEQVPTDGWEQSGAETVGQEIGTILEHIDSKYKLVAFGRNEGWEGSTYDQAATFCSEKVASYVPCSYSALCPNGLADFSSTDGAIWAPIDGVVYSYVELGVGGYCVGQTTLPSNEDATRYVLCCLQQ</sequence>
<dbReference type="EMBL" id="JALLBG020000221">
    <property type="protein sequence ID" value="KAL3758802.1"/>
    <property type="molecule type" value="Genomic_DNA"/>
</dbReference>
<evidence type="ECO:0000256" key="2">
    <source>
        <dbReference type="SAM" id="Phobius"/>
    </source>
</evidence>
<feature type="domain" description="DUF7495" evidence="3">
    <location>
        <begin position="843"/>
        <end position="951"/>
    </location>
</feature>
<name>A0ABD3M563_9STRA</name>
<feature type="compositionally biased region" description="Low complexity" evidence="1">
    <location>
        <begin position="149"/>
        <end position="166"/>
    </location>
</feature>
<accession>A0ABD3M563</accession>
<keyword evidence="2" id="KW-0472">Membrane</keyword>
<dbReference type="InterPro" id="IPR055918">
    <property type="entry name" value="DUF7495"/>
</dbReference>
<feature type="domain" description="DUF7495" evidence="3">
    <location>
        <begin position="326"/>
        <end position="437"/>
    </location>
</feature>
<keyword evidence="2" id="KW-0812">Transmembrane</keyword>
<dbReference type="Pfam" id="PF24325">
    <property type="entry name" value="DUF7495"/>
    <property type="match status" value="6"/>
</dbReference>
<protein>
    <recommendedName>
        <fullName evidence="3">DUF7495 domain-containing protein</fullName>
    </recommendedName>
</protein>
<feature type="domain" description="DUF7495" evidence="3">
    <location>
        <begin position="1159"/>
        <end position="1247"/>
    </location>
</feature>
<reference evidence="4 5" key="1">
    <citation type="submission" date="2024-10" db="EMBL/GenBank/DDBJ databases">
        <title>Updated reference genomes for cyclostephanoid diatoms.</title>
        <authorList>
            <person name="Roberts W.R."/>
            <person name="Alverson A.J."/>
        </authorList>
    </citation>
    <scope>NUCLEOTIDE SEQUENCE [LARGE SCALE GENOMIC DNA]</scope>
    <source>
        <strain evidence="4 5">AJA232-27</strain>
    </source>
</reference>
<feature type="compositionally biased region" description="Acidic residues" evidence="1">
    <location>
        <begin position="181"/>
        <end position="191"/>
    </location>
</feature>
<evidence type="ECO:0000313" key="4">
    <source>
        <dbReference type="EMBL" id="KAL3758802.1"/>
    </source>
</evidence>
<evidence type="ECO:0000313" key="5">
    <source>
        <dbReference type="Proteomes" id="UP001530293"/>
    </source>
</evidence>
<feature type="region of interest" description="Disordered" evidence="1">
    <location>
        <begin position="144"/>
        <end position="218"/>
    </location>
</feature>
<feature type="compositionally biased region" description="Gly residues" evidence="1">
    <location>
        <begin position="1"/>
        <end position="10"/>
    </location>
</feature>
<proteinExistence type="predicted"/>
<keyword evidence="2" id="KW-1133">Transmembrane helix</keyword>
<organism evidence="4 5">
    <name type="scientific">Discostella pseudostelligera</name>
    <dbReference type="NCBI Taxonomy" id="259834"/>
    <lineage>
        <taxon>Eukaryota</taxon>
        <taxon>Sar</taxon>
        <taxon>Stramenopiles</taxon>
        <taxon>Ochrophyta</taxon>
        <taxon>Bacillariophyta</taxon>
        <taxon>Coscinodiscophyceae</taxon>
        <taxon>Thalassiosirophycidae</taxon>
        <taxon>Stephanodiscales</taxon>
        <taxon>Stephanodiscaceae</taxon>
        <taxon>Discostella</taxon>
    </lineage>
</organism>